<dbReference type="AlphaFoldDB" id="A0A2T1C8R5"/>
<dbReference type="PANTHER" id="PTHR12677">
    <property type="entry name" value="GOLGI APPARATUS MEMBRANE PROTEIN TVP38-RELATED"/>
    <property type="match status" value="1"/>
</dbReference>
<feature type="transmembrane region" description="Helical" evidence="6">
    <location>
        <begin position="180"/>
        <end position="201"/>
    </location>
</feature>
<keyword evidence="4 6" id="KW-1133">Transmembrane helix</keyword>
<feature type="domain" description="VTT" evidence="7">
    <location>
        <begin position="83"/>
        <end position="200"/>
    </location>
</feature>
<keyword evidence="5 6" id="KW-0472">Membrane</keyword>
<keyword evidence="2 6" id="KW-1003">Cell membrane</keyword>
<comment type="subcellular location">
    <subcellularLocation>
        <location evidence="1 6">Cell membrane</location>
        <topology evidence="1 6">Multi-pass membrane protein</topology>
    </subcellularLocation>
</comment>
<feature type="transmembrane region" description="Helical" evidence="6">
    <location>
        <begin position="213"/>
        <end position="232"/>
    </location>
</feature>
<feature type="transmembrane region" description="Helical" evidence="6">
    <location>
        <begin position="29"/>
        <end position="51"/>
    </location>
</feature>
<dbReference type="OrthoDB" id="9812980at2"/>
<comment type="similarity">
    <text evidence="6">Belongs to the TVP38/TMEM64 family.</text>
</comment>
<keyword evidence="9" id="KW-1185">Reference proteome</keyword>
<dbReference type="PANTHER" id="PTHR12677:SF59">
    <property type="entry name" value="GOLGI APPARATUS MEMBRANE PROTEIN TVP38-RELATED"/>
    <property type="match status" value="1"/>
</dbReference>
<dbReference type="EMBL" id="PVWJ01000009">
    <property type="protein sequence ID" value="PSB04639.1"/>
    <property type="molecule type" value="Genomic_DNA"/>
</dbReference>
<reference evidence="8 9" key="1">
    <citation type="submission" date="2018-02" db="EMBL/GenBank/DDBJ databases">
        <authorList>
            <person name="Cohen D.B."/>
            <person name="Kent A.D."/>
        </authorList>
    </citation>
    <scope>NUCLEOTIDE SEQUENCE [LARGE SCALE GENOMIC DNA]</scope>
    <source>
        <strain evidence="8 9">CCAP 1448/3</strain>
    </source>
</reference>
<reference evidence="8 9" key="2">
    <citation type="submission" date="2018-03" db="EMBL/GenBank/DDBJ databases">
        <title>The ancient ancestry and fast evolution of plastids.</title>
        <authorList>
            <person name="Moore K.R."/>
            <person name="Magnabosco C."/>
            <person name="Momper L."/>
            <person name="Gold D.A."/>
            <person name="Bosak T."/>
            <person name="Fournier G.P."/>
        </authorList>
    </citation>
    <scope>NUCLEOTIDE SEQUENCE [LARGE SCALE GENOMIC DNA]</scope>
    <source>
        <strain evidence="8 9">CCAP 1448/3</strain>
    </source>
</reference>
<evidence type="ECO:0000256" key="4">
    <source>
        <dbReference type="ARBA" id="ARBA00022989"/>
    </source>
</evidence>
<sequence>MRIWYQVENPPISKKPFFVTQLWKFLRRYYPLLFLVGIVLVFWFTPLRQLLNKDFLTDELQKWGFWAVPIFVLTYIIVTVLGLPITAHTLAGGVLFGIVWGTIWSTIGATLGAIAAFCLVRYWLQNWAMANFGSHKLLANLNQAVDSRPFNLTLALRFAPIAPFNLINFLLGLTTIDLKVYSLATLIGVIPGTIAYTWLGITGTDALQGKDKLNFAIALLFFTFISLLPFLMKRRGKRESGIGN</sequence>
<comment type="caution">
    <text evidence="8">The sequence shown here is derived from an EMBL/GenBank/DDBJ whole genome shotgun (WGS) entry which is preliminary data.</text>
</comment>
<dbReference type="InterPro" id="IPR015414">
    <property type="entry name" value="TMEM64"/>
</dbReference>
<evidence type="ECO:0000259" key="7">
    <source>
        <dbReference type="Pfam" id="PF09335"/>
    </source>
</evidence>
<feature type="transmembrane region" description="Helical" evidence="6">
    <location>
        <begin position="95"/>
        <end position="124"/>
    </location>
</feature>
<evidence type="ECO:0000256" key="2">
    <source>
        <dbReference type="ARBA" id="ARBA00022475"/>
    </source>
</evidence>
<name>A0A2T1C8R5_9CYAN</name>
<accession>A0A2T1C8R5</accession>
<evidence type="ECO:0000313" key="8">
    <source>
        <dbReference type="EMBL" id="PSB04639.1"/>
    </source>
</evidence>
<evidence type="ECO:0000256" key="1">
    <source>
        <dbReference type="ARBA" id="ARBA00004651"/>
    </source>
</evidence>
<organism evidence="8 9">
    <name type="scientific">Merismopedia glauca CCAP 1448/3</name>
    <dbReference type="NCBI Taxonomy" id="1296344"/>
    <lineage>
        <taxon>Bacteria</taxon>
        <taxon>Bacillati</taxon>
        <taxon>Cyanobacteriota</taxon>
        <taxon>Cyanophyceae</taxon>
        <taxon>Synechococcales</taxon>
        <taxon>Merismopediaceae</taxon>
        <taxon>Merismopedia</taxon>
    </lineage>
</organism>
<dbReference type="InterPro" id="IPR032816">
    <property type="entry name" value="VTT_dom"/>
</dbReference>
<dbReference type="Pfam" id="PF09335">
    <property type="entry name" value="VTT_dom"/>
    <property type="match status" value="1"/>
</dbReference>
<gene>
    <name evidence="8" type="ORF">C7B64_02850</name>
</gene>
<feature type="transmembrane region" description="Helical" evidence="6">
    <location>
        <begin position="154"/>
        <end position="173"/>
    </location>
</feature>
<proteinExistence type="inferred from homology"/>
<evidence type="ECO:0000256" key="3">
    <source>
        <dbReference type="ARBA" id="ARBA00022692"/>
    </source>
</evidence>
<keyword evidence="3 6" id="KW-0812">Transmembrane</keyword>
<evidence type="ECO:0000256" key="5">
    <source>
        <dbReference type="ARBA" id="ARBA00023136"/>
    </source>
</evidence>
<dbReference type="GO" id="GO:0005886">
    <property type="term" value="C:plasma membrane"/>
    <property type="evidence" value="ECO:0007669"/>
    <property type="project" value="UniProtKB-SubCell"/>
</dbReference>
<evidence type="ECO:0000256" key="6">
    <source>
        <dbReference type="RuleBase" id="RU366058"/>
    </source>
</evidence>
<feature type="transmembrane region" description="Helical" evidence="6">
    <location>
        <begin position="63"/>
        <end position="83"/>
    </location>
</feature>
<dbReference type="Proteomes" id="UP000238762">
    <property type="component" value="Unassembled WGS sequence"/>
</dbReference>
<evidence type="ECO:0000313" key="9">
    <source>
        <dbReference type="Proteomes" id="UP000238762"/>
    </source>
</evidence>
<protein>
    <recommendedName>
        <fullName evidence="6">TVP38/TMEM64 family membrane protein</fullName>
    </recommendedName>
</protein>
<dbReference type="RefSeq" id="WP_106287148.1">
    <property type="nucleotide sequence ID" value="NZ_CAWNTC010000176.1"/>
</dbReference>